<sequence>MKNRLKDIGIALVTIGALLLVASYFAGWTDNNKVLLSGLGLIMAGIIMHVAAIKHESKY</sequence>
<protein>
    <submittedName>
        <fullName evidence="2">Uncharacterized protein</fullName>
    </submittedName>
</protein>
<evidence type="ECO:0000313" key="3">
    <source>
        <dbReference type="Proteomes" id="UP000764045"/>
    </source>
</evidence>
<keyword evidence="3" id="KW-1185">Reference proteome</keyword>
<dbReference type="EMBL" id="JACJJL010000016">
    <property type="protein sequence ID" value="MBM6662124.1"/>
    <property type="molecule type" value="Genomic_DNA"/>
</dbReference>
<name>A0A939B566_9BACT</name>
<evidence type="ECO:0000313" key="2">
    <source>
        <dbReference type="EMBL" id="MBM6662124.1"/>
    </source>
</evidence>
<dbReference type="Proteomes" id="UP000764045">
    <property type="component" value="Unassembled WGS sequence"/>
</dbReference>
<proteinExistence type="predicted"/>
<keyword evidence="1" id="KW-1133">Transmembrane helix</keyword>
<organism evidence="2 3">
    <name type="scientific">Marseilla massiliensis</name>
    <dbReference type="NCBI Taxonomy" id="1841864"/>
    <lineage>
        <taxon>Bacteria</taxon>
        <taxon>Pseudomonadati</taxon>
        <taxon>Bacteroidota</taxon>
        <taxon>Bacteroidia</taxon>
        <taxon>Bacteroidales</taxon>
        <taxon>Prevotellaceae</taxon>
        <taxon>Marseilla</taxon>
    </lineage>
</organism>
<reference evidence="2 3" key="1">
    <citation type="journal article" date="2021" name="Sci. Rep.">
        <title>The distribution of antibiotic resistance genes in chicken gut microbiota commensals.</title>
        <authorList>
            <person name="Juricova H."/>
            <person name="Matiasovicova J."/>
            <person name="Kubasova T."/>
            <person name="Cejkova D."/>
            <person name="Rychlik I."/>
        </authorList>
    </citation>
    <scope>NUCLEOTIDE SEQUENCE [LARGE SCALE GENOMIC DNA]</scope>
    <source>
        <strain evidence="2 3">An819</strain>
    </source>
</reference>
<evidence type="ECO:0000256" key="1">
    <source>
        <dbReference type="SAM" id="Phobius"/>
    </source>
</evidence>
<keyword evidence="1" id="KW-0812">Transmembrane</keyword>
<dbReference type="AlphaFoldDB" id="A0A939B566"/>
<gene>
    <name evidence="2" type="ORF">H6B30_10245</name>
</gene>
<dbReference type="RefSeq" id="WP_205110250.1">
    <property type="nucleotide sequence ID" value="NZ_CAWUJD010000001.1"/>
</dbReference>
<feature type="transmembrane region" description="Helical" evidence="1">
    <location>
        <begin position="7"/>
        <end position="28"/>
    </location>
</feature>
<keyword evidence="1" id="KW-0472">Membrane</keyword>
<feature type="transmembrane region" description="Helical" evidence="1">
    <location>
        <begin position="34"/>
        <end position="53"/>
    </location>
</feature>
<comment type="caution">
    <text evidence="2">The sequence shown here is derived from an EMBL/GenBank/DDBJ whole genome shotgun (WGS) entry which is preliminary data.</text>
</comment>
<accession>A0A939B566</accession>